<dbReference type="Gene3D" id="1.10.287.1490">
    <property type="match status" value="1"/>
</dbReference>
<evidence type="ECO:0000256" key="2">
    <source>
        <dbReference type="SAM" id="MobiDB-lite"/>
    </source>
</evidence>
<evidence type="ECO:0000313" key="4">
    <source>
        <dbReference type="Proteomes" id="UP000572680"/>
    </source>
</evidence>
<dbReference type="EMBL" id="JACJIA010000010">
    <property type="protein sequence ID" value="MBA8954869.1"/>
    <property type="molecule type" value="Genomic_DNA"/>
</dbReference>
<evidence type="ECO:0000313" key="3">
    <source>
        <dbReference type="EMBL" id="MBA8954869.1"/>
    </source>
</evidence>
<dbReference type="RefSeq" id="WP_182846905.1">
    <property type="nucleotide sequence ID" value="NZ_BAAALP010000020.1"/>
</dbReference>
<feature type="region of interest" description="Disordered" evidence="2">
    <location>
        <begin position="172"/>
        <end position="210"/>
    </location>
</feature>
<protein>
    <submittedName>
        <fullName evidence="3">Putative coiled-coil protein SlyX</fullName>
    </submittedName>
</protein>
<feature type="compositionally biased region" description="Basic and acidic residues" evidence="2">
    <location>
        <begin position="184"/>
        <end position="210"/>
    </location>
</feature>
<dbReference type="AlphaFoldDB" id="A0A7W3QPQ0"/>
<dbReference type="Proteomes" id="UP000572680">
    <property type="component" value="Unassembled WGS sequence"/>
</dbReference>
<feature type="coiled-coil region" evidence="1">
    <location>
        <begin position="123"/>
        <end position="167"/>
    </location>
</feature>
<comment type="caution">
    <text evidence="3">The sequence shown here is derived from an EMBL/GenBank/DDBJ whole genome shotgun (WGS) entry which is preliminary data.</text>
</comment>
<name>A0A7W3QPQ0_ACTNM</name>
<sequence>MAVLPGLVRRVVSEADRHLRGRLPATPGDLLRGLARELTRPVELERLVAAQGERIARLEERLREQDAGLRAVRAELDSLVGQLNDRLLPRLDERLDDLERDLIAVATGMIRAGKEDDAARVRLDILDRRIGDLRGRMAQTEQRAGLWRELQATLARLGDDVDALRERLGGRTVGPVPDPITDPITERLTDQSRHGAERLAEPLGRGEAHA</sequence>
<accession>A0A7W3QPQ0</accession>
<keyword evidence="4" id="KW-1185">Reference proteome</keyword>
<organism evidence="3 4">
    <name type="scientific">Actinomadura namibiensis</name>
    <dbReference type="NCBI Taxonomy" id="182080"/>
    <lineage>
        <taxon>Bacteria</taxon>
        <taxon>Bacillati</taxon>
        <taxon>Actinomycetota</taxon>
        <taxon>Actinomycetes</taxon>
        <taxon>Streptosporangiales</taxon>
        <taxon>Thermomonosporaceae</taxon>
        <taxon>Actinomadura</taxon>
    </lineage>
</organism>
<proteinExistence type="predicted"/>
<gene>
    <name evidence="3" type="ORF">HNR61_006526</name>
</gene>
<keyword evidence="1" id="KW-0175">Coiled coil</keyword>
<reference evidence="3 4" key="1">
    <citation type="submission" date="2020-08" db="EMBL/GenBank/DDBJ databases">
        <title>Genomic Encyclopedia of Type Strains, Phase IV (KMG-IV): sequencing the most valuable type-strain genomes for metagenomic binning, comparative biology and taxonomic classification.</title>
        <authorList>
            <person name="Goeker M."/>
        </authorList>
    </citation>
    <scope>NUCLEOTIDE SEQUENCE [LARGE SCALE GENOMIC DNA]</scope>
    <source>
        <strain evidence="3 4">DSM 44197</strain>
    </source>
</reference>
<evidence type="ECO:0000256" key="1">
    <source>
        <dbReference type="SAM" id="Coils"/>
    </source>
</evidence>